<gene>
    <name evidence="1" type="ORF">RclHR1_00360023</name>
</gene>
<comment type="caution">
    <text evidence="1">The sequence shown here is derived from an EMBL/GenBank/DDBJ whole genome shotgun (WGS) entry which is preliminary data.</text>
</comment>
<dbReference type="InterPro" id="IPR046351">
    <property type="entry name" value="UTP4"/>
</dbReference>
<evidence type="ECO:0000313" key="1">
    <source>
        <dbReference type="EMBL" id="GBB99674.1"/>
    </source>
</evidence>
<evidence type="ECO:0000313" key="2">
    <source>
        <dbReference type="Proteomes" id="UP000247702"/>
    </source>
</evidence>
<organism evidence="1 2">
    <name type="scientific">Rhizophagus clarus</name>
    <dbReference type="NCBI Taxonomy" id="94130"/>
    <lineage>
        <taxon>Eukaryota</taxon>
        <taxon>Fungi</taxon>
        <taxon>Fungi incertae sedis</taxon>
        <taxon>Mucoromycota</taxon>
        <taxon>Glomeromycotina</taxon>
        <taxon>Glomeromycetes</taxon>
        <taxon>Glomerales</taxon>
        <taxon>Glomeraceae</taxon>
        <taxon>Rhizophagus</taxon>
    </lineage>
</organism>
<dbReference type="GO" id="GO:0034455">
    <property type="term" value="C:t-UTP complex"/>
    <property type="evidence" value="ECO:0007669"/>
    <property type="project" value="TreeGrafter"/>
</dbReference>
<dbReference type="Gene3D" id="2.130.10.10">
    <property type="entry name" value="YVTN repeat-like/Quinoprotein amine dehydrogenase"/>
    <property type="match status" value="3"/>
</dbReference>
<accession>A0A2Z6RN89</accession>
<dbReference type="SMART" id="SM00320">
    <property type="entry name" value="WD40"/>
    <property type="match status" value="10"/>
</dbReference>
<dbReference type="STRING" id="94130.A0A2Z6RN89"/>
<keyword evidence="2" id="KW-1185">Reference proteome</keyword>
<dbReference type="GO" id="GO:0003723">
    <property type="term" value="F:RNA binding"/>
    <property type="evidence" value="ECO:0007669"/>
    <property type="project" value="TreeGrafter"/>
</dbReference>
<dbReference type="AlphaFoldDB" id="A0A2Z6RN89"/>
<dbReference type="PANTHER" id="PTHR44163:SF1">
    <property type="entry name" value="U3 SMALL NUCLEOLAR RNA-ASSOCIATED PROTEIN 4 HOMOLOG"/>
    <property type="match status" value="1"/>
</dbReference>
<dbReference type="Pfam" id="PF00400">
    <property type="entry name" value="WD40"/>
    <property type="match status" value="2"/>
</dbReference>
<sequence>MQIHRCRFVEYMPSAINALAFTPNTAKPLVACGRANGDIEIWNPLSWHLEKRILGELNTSVGAITWVHKLSLTETEKIIYNTEDKQEKALKELANKSPRLFSGSANGLIIEWDTTKLKSKKFINSHGGAIWCMAVNHANTLLAIGCDDGGVRIFEITDDGLSLIKNYNRKDAKVTSIAWDKEDKYIVFGTSNSLIVKLDVEQGREILRITPDKSSRKETIVWAIQVLKDDTIISGDSLGYVCFWEGTFGTMKQKLGAHDADVLCLASNIDGTTVYSSGVDRKCVLYRIVPKPKSYSKDNSVNEKYWVKVGYSRHHMHDVKALAICEERDVNSIISGGVDTTMVFAPILNFPKSKYHRLPYVPLKPMINMSKSKKLIMFRSNDHIKIWRLGEAMPPEPDQFKQKIPRLELVEPQKAILEIKLKGNNQLMASSISENGEWVAVSDVERIKLFKVLEEDDNPAHSNHLKVCKIKDFPQVTIDGRNVGANLLGFVPDGSKLVVVFMNSEIVVFGLEIDEEGDVDITVLERFDEYSTKPDCEPLTSLTISEDGKWLATGDLLNQIHVYNLETLKHHMTINQFSSIHTSLTFHPFEPILVVTLTSNQFYLFDLQLKKLTDWSLKYSEKLPQEFLDLKDKIMGCSFNPSSDSMIVWGANYLCLIDFNKCKIKEGTENDDELIYARCSGQQSKPKFLKKFVQQSGEDQEQKYEKIYTDKINFQLVNRYQTLMYLNFIKHNQLVVVERSFTSILENLPPSFYKAKYGT</sequence>
<dbReference type="EMBL" id="BEXD01002890">
    <property type="protein sequence ID" value="GBB99674.1"/>
    <property type="molecule type" value="Genomic_DNA"/>
</dbReference>
<dbReference type="GO" id="GO:0032040">
    <property type="term" value="C:small-subunit processome"/>
    <property type="evidence" value="ECO:0007669"/>
    <property type="project" value="TreeGrafter"/>
</dbReference>
<dbReference type="InterPro" id="IPR036322">
    <property type="entry name" value="WD40_repeat_dom_sf"/>
</dbReference>
<dbReference type="InterPro" id="IPR001680">
    <property type="entry name" value="WD40_rpt"/>
</dbReference>
<protein>
    <submittedName>
        <fullName evidence="1">Uncharacterized protein</fullName>
    </submittedName>
</protein>
<name>A0A2Z6RN89_9GLOM</name>
<dbReference type="PANTHER" id="PTHR44163">
    <property type="entry name" value="U3 SMALL NUCLEOLAR RNA-ASSOCIATED PROTEIN 4 HOMOLOG"/>
    <property type="match status" value="1"/>
</dbReference>
<dbReference type="Proteomes" id="UP000247702">
    <property type="component" value="Unassembled WGS sequence"/>
</dbReference>
<proteinExistence type="predicted"/>
<dbReference type="InterPro" id="IPR015943">
    <property type="entry name" value="WD40/YVTN_repeat-like_dom_sf"/>
</dbReference>
<dbReference type="GO" id="GO:0030686">
    <property type="term" value="C:90S preribosome"/>
    <property type="evidence" value="ECO:0007669"/>
    <property type="project" value="InterPro"/>
</dbReference>
<dbReference type="GO" id="GO:0000462">
    <property type="term" value="P:maturation of SSU-rRNA from tricistronic rRNA transcript (SSU-rRNA, 5.8S rRNA, LSU-rRNA)"/>
    <property type="evidence" value="ECO:0007669"/>
    <property type="project" value="InterPro"/>
</dbReference>
<reference evidence="1 2" key="1">
    <citation type="submission" date="2017-11" db="EMBL/GenBank/DDBJ databases">
        <title>The genome of Rhizophagus clarus HR1 reveals common genetic basis of auxotrophy among arbuscular mycorrhizal fungi.</title>
        <authorList>
            <person name="Kobayashi Y."/>
        </authorList>
    </citation>
    <scope>NUCLEOTIDE SEQUENCE [LARGE SCALE GENOMIC DNA]</scope>
    <source>
        <strain evidence="1 2">HR1</strain>
    </source>
</reference>
<dbReference type="SUPFAM" id="SSF50978">
    <property type="entry name" value="WD40 repeat-like"/>
    <property type="match status" value="2"/>
</dbReference>